<dbReference type="GO" id="GO:0046872">
    <property type="term" value="F:metal ion binding"/>
    <property type="evidence" value="ECO:0007669"/>
    <property type="project" value="UniProtKB-KW"/>
</dbReference>
<keyword evidence="6" id="KW-1185">Reference proteome</keyword>
<keyword evidence="3" id="KW-0464">Manganese</keyword>
<comment type="cofactor">
    <cofactor evidence="3">
        <name>Mn(2+)</name>
        <dbReference type="ChEBI" id="CHEBI:29035"/>
    </cofactor>
    <text evidence="3">Binds 2 manganese ions per subunit.</text>
</comment>
<dbReference type="Pfam" id="PF00491">
    <property type="entry name" value="Arginase"/>
    <property type="match status" value="1"/>
</dbReference>
<dbReference type="Gene3D" id="3.40.800.10">
    <property type="entry name" value="Ureohydrolase domain"/>
    <property type="match status" value="1"/>
</dbReference>
<protein>
    <submittedName>
        <fullName evidence="5">Guanidinobutyrase</fullName>
    </submittedName>
</protein>
<keyword evidence="2" id="KW-0378">Hydrolase</keyword>
<accession>A0A0K1Q211</accession>
<dbReference type="SUPFAM" id="SSF52768">
    <property type="entry name" value="Arginase/deacetylase"/>
    <property type="match status" value="1"/>
</dbReference>
<evidence type="ECO:0000256" key="2">
    <source>
        <dbReference type="ARBA" id="ARBA00022801"/>
    </source>
</evidence>
<evidence type="ECO:0000256" key="4">
    <source>
        <dbReference type="PROSITE-ProRule" id="PRU00742"/>
    </source>
</evidence>
<evidence type="ECO:0000313" key="5">
    <source>
        <dbReference type="EMBL" id="AKU99691.1"/>
    </source>
</evidence>
<feature type="binding site" evidence="3">
    <location>
        <position position="203"/>
    </location>
    <ligand>
        <name>Mn(2+)</name>
        <dbReference type="ChEBI" id="CHEBI:29035"/>
        <label>1</label>
    </ligand>
</feature>
<dbReference type="PRINTS" id="PR00116">
    <property type="entry name" value="ARGINASE"/>
</dbReference>
<dbReference type="Proteomes" id="UP000064967">
    <property type="component" value="Chromosome"/>
</dbReference>
<feature type="binding site" evidence="3">
    <location>
        <position position="205"/>
    </location>
    <ligand>
        <name>Mn(2+)</name>
        <dbReference type="ChEBI" id="CHEBI:29035"/>
        <label>1</label>
    </ligand>
</feature>
<name>A0A0K1Q211_9BACT</name>
<dbReference type="GO" id="GO:0008783">
    <property type="term" value="F:agmatinase activity"/>
    <property type="evidence" value="ECO:0007669"/>
    <property type="project" value="TreeGrafter"/>
</dbReference>
<dbReference type="RefSeq" id="WP_146651107.1">
    <property type="nucleotide sequence ID" value="NZ_CP012333.1"/>
</dbReference>
<proteinExistence type="inferred from homology"/>
<dbReference type="InterPro" id="IPR006035">
    <property type="entry name" value="Ureohydrolase"/>
</dbReference>
<dbReference type="GO" id="GO:0033389">
    <property type="term" value="P:putrescine biosynthetic process from arginine, via agmatine"/>
    <property type="evidence" value="ECO:0007669"/>
    <property type="project" value="TreeGrafter"/>
</dbReference>
<dbReference type="STRING" id="1391654.AKJ09_06355"/>
<sequence>MSPLEELATLLKPAGGGLFLVSTGRAEQEALQQKLYHARNAAEVDDRFRAALARIPTAKAVVLGVPSDVGAGFRRGANLGPQALRTGLLAAVPDYPSRASELGVVDIGDVFVVPQLLHDDMLSEAQKKASRDALYPNVPEDVRATLPVSPLSIEERALDLVFQLNPNVAPIVLGGDHSTAWPVASALSRARKDRWGIVQPDAHTDLLETRLGVRYCFATWSYHANELFGRDGRMVQVGTRATRHERGYWEEGLGVRQFWADECRRDPDGAIEAIIEHLRARNVTGVYFSNDVDGTDCAFVDATGTPEPDGLSPEFVVKLIRRLGETVGIIGGDVMEVAPPLKDKPDSTERTVGLAVTYLRETLGAVLRTTI</sequence>
<feature type="binding site" evidence="3">
    <location>
        <position position="177"/>
    </location>
    <ligand>
        <name>Mn(2+)</name>
        <dbReference type="ChEBI" id="CHEBI:29035"/>
        <label>1</label>
    </ligand>
</feature>
<dbReference type="EMBL" id="CP012333">
    <property type="protein sequence ID" value="AKU99691.1"/>
    <property type="molecule type" value="Genomic_DNA"/>
</dbReference>
<keyword evidence="1 3" id="KW-0479">Metal-binding</keyword>
<dbReference type="PANTHER" id="PTHR11358">
    <property type="entry name" value="ARGINASE/AGMATINASE"/>
    <property type="match status" value="1"/>
</dbReference>
<feature type="binding site" evidence="3">
    <location>
        <position position="201"/>
    </location>
    <ligand>
        <name>Mn(2+)</name>
        <dbReference type="ChEBI" id="CHEBI:29035"/>
        <label>1</label>
    </ligand>
</feature>
<dbReference type="AlphaFoldDB" id="A0A0K1Q211"/>
<dbReference type="OrthoDB" id="9789727at2"/>
<dbReference type="PANTHER" id="PTHR11358:SF26">
    <property type="entry name" value="GUANIDINO ACID HYDROLASE, MITOCHONDRIAL"/>
    <property type="match status" value="1"/>
</dbReference>
<evidence type="ECO:0000256" key="3">
    <source>
        <dbReference type="PIRSR" id="PIRSR036979-1"/>
    </source>
</evidence>
<gene>
    <name evidence="5" type="ORF">AKJ09_06355</name>
</gene>
<reference evidence="5 6" key="1">
    <citation type="submission" date="2015-08" db="EMBL/GenBank/DDBJ databases">
        <authorList>
            <person name="Babu N.S."/>
            <person name="Beckwith C.J."/>
            <person name="Beseler K.G."/>
            <person name="Brison A."/>
            <person name="Carone J.V."/>
            <person name="Caskin T.P."/>
            <person name="Diamond M."/>
            <person name="Durham M.E."/>
            <person name="Foxe J.M."/>
            <person name="Go M."/>
            <person name="Henderson B.A."/>
            <person name="Jones I.B."/>
            <person name="McGettigan J.A."/>
            <person name="Micheletti S.J."/>
            <person name="Nasrallah M.E."/>
            <person name="Ortiz D."/>
            <person name="Piller C.R."/>
            <person name="Privatt S.R."/>
            <person name="Schneider S.L."/>
            <person name="Sharp S."/>
            <person name="Smith T.C."/>
            <person name="Stanton J.D."/>
            <person name="Ullery H.E."/>
            <person name="Wilson R.J."/>
            <person name="Serrano M.G."/>
            <person name="Buck G."/>
            <person name="Lee V."/>
            <person name="Wang Y."/>
            <person name="Carvalho R."/>
            <person name="Voegtly L."/>
            <person name="Shi R."/>
            <person name="Duckworth R."/>
            <person name="Johnson A."/>
            <person name="Loviza R."/>
            <person name="Walstead R."/>
            <person name="Shah Z."/>
            <person name="Kiflezghi M."/>
            <person name="Wade K."/>
            <person name="Ball S.L."/>
            <person name="Bradley K.W."/>
            <person name="Asai D.J."/>
            <person name="Bowman C.A."/>
            <person name="Russell D.A."/>
            <person name="Pope W.H."/>
            <person name="Jacobs-Sera D."/>
            <person name="Hendrix R.W."/>
            <person name="Hatfull G.F."/>
        </authorList>
    </citation>
    <scope>NUCLEOTIDE SEQUENCE [LARGE SCALE GENOMIC DNA]</scope>
    <source>
        <strain evidence="5 6">DSM 27648</strain>
    </source>
</reference>
<evidence type="ECO:0000256" key="1">
    <source>
        <dbReference type="ARBA" id="ARBA00022723"/>
    </source>
</evidence>
<comment type="similarity">
    <text evidence="4">Belongs to the arginase family.</text>
</comment>
<evidence type="ECO:0000313" key="6">
    <source>
        <dbReference type="Proteomes" id="UP000064967"/>
    </source>
</evidence>
<dbReference type="PROSITE" id="PS51409">
    <property type="entry name" value="ARGINASE_2"/>
    <property type="match status" value="1"/>
</dbReference>
<organism evidence="5 6">
    <name type="scientific">Labilithrix luteola</name>
    <dbReference type="NCBI Taxonomy" id="1391654"/>
    <lineage>
        <taxon>Bacteria</taxon>
        <taxon>Pseudomonadati</taxon>
        <taxon>Myxococcota</taxon>
        <taxon>Polyangia</taxon>
        <taxon>Polyangiales</taxon>
        <taxon>Labilitrichaceae</taxon>
        <taxon>Labilithrix</taxon>
    </lineage>
</organism>
<feature type="binding site" evidence="3">
    <location>
        <position position="291"/>
    </location>
    <ligand>
        <name>Mn(2+)</name>
        <dbReference type="ChEBI" id="CHEBI:29035"/>
        <label>1</label>
    </ligand>
</feature>
<dbReference type="InterPro" id="IPR023696">
    <property type="entry name" value="Ureohydrolase_dom_sf"/>
</dbReference>
<dbReference type="PIRSF" id="PIRSF036979">
    <property type="entry name" value="Arginase"/>
    <property type="match status" value="1"/>
</dbReference>
<dbReference type="PATRIC" id="fig|1391654.3.peg.6443"/>
<dbReference type="KEGG" id="llu:AKJ09_06355"/>
<feature type="binding site" evidence="3">
    <location>
        <position position="293"/>
    </location>
    <ligand>
        <name>Mn(2+)</name>
        <dbReference type="ChEBI" id="CHEBI:29035"/>
        <label>1</label>
    </ligand>
</feature>